<dbReference type="Pfam" id="PF09068">
    <property type="entry name" value="EF-hand_2"/>
    <property type="match status" value="1"/>
</dbReference>
<dbReference type="Gene3D" id="3.30.60.90">
    <property type="match status" value="1"/>
</dbReference>
<evidence type="ECO:0000256" key="1">
    <source>
        <dbReference type="ARBA" id="ARBA00022614"/>
    </source>
</evidence>
<dbReference type="Pfam" id="PF13855">
    <property type="entry name" value="LRR_8"/>
    <property type="match status" value="1"/>
</dbReference>
<keyword evidence="11" id="KW-1185">Reference proteome</keyword>
<dbReference type="PROSITE" id="PS01357">
    <property type="entry name" value="ZF_ZZ_1"/>
    <property type="match status" value="1"/>
</dbReference>
<sequence>MAPLTVPVEISDGREARDAQYVEIALSLFTARFSCWFCPVFRVAIATRVPREVSLHRYLDDFLRTAVIPMTSHKMAEDGAGGSGNSSTGEASRLQLLQEMRQQNFDTIRFASYRTACKLRFIQKKVHLHNVDIWNVIEAFRENGLNTLEPSSTLGVSRLETLLSSLFHALNKRVPVSQQAKVDATTALLMNWLIAAYTTGENNKISVFSVKVALATLCAGKLMDKFRYIYSQISDSNGHMIHWRFSEYLKEVLSLTAAVYESPSFGYSEGLANSIFPQNSKVTVNDFLDTLMSDPGPHCLIWLPLYHRMAAVETVAHPVMCDACHKENFTGFRYRCQKCHSYQLCQDCFWRGKVSGTHNNDHETREYSSFKSPSKQIGHSLRKSFRCVPEKGKNSLPRFPEQPEKTLDLSHIVPPSPLPSHNGFPDPGFMAPFDSGSMDSRSTLRSMDSSRLDDEHKLIARYAQRLAQEARTMPRAASRMSQADQAGRTPSDANLASLDASRAQRELISQLEAKNKEIMREIARLRRQQEIEAAGLENPALMSELRALRQRKDELETHLATLQDSRRQLMVQLEGLMKMLKNHQASPRSTPNSSPRSTKSPPLPPGAVPSSRSAPPTPGGPLSTTPQQQQQQQSQSQQQMSQSYQSPVPTTSVASVTNNTMLGTIQNPIPDNLSCVGGDVRSAFRTNSLPGSGSSSANNSLGRSLRNDLLVAADSVTNAMSTLVRELNSDVLWNVCDAPPVNVSWCLADSDQEDHSHNSGRINIRKPLDFEAGEDGDDSSGGGNSWREELQRRYQQENDFLAELRARNVNISQTPSATPSSKKRNNNKRELCLFYSTIISFEKLLLLKQNIRTLIIIGQRDITSFSAISQLTELQELWIVECGIKEIPSFKENCLLKKLYLYSNEISYIPNLETCSHLNILHLSGNNIQKLENLDTLTWLQELNLANNKLERINKISWRKSELCNLNLSGNPLCIIKDIKYLAQLQKLDSLVFADPLYGNCPLVTCCNYRMYLIHYLPHIKKLDHYKICEKERRWINHFFKVDNVYDCLHIKHTNYENNSNEICQIFKMMNTNIKNPIFVIEYEYVLYELKKEEEHKNPITACTTDDTIFTCLSNSNIMQYINIDKKAGIYNLVRICISGQKINAIDIDLNLPNLKEFDISYNQLNEFPNSDFIKNVQILNISFNNIKLLHIKKTLSMLKELDISWNMLMYCFECINIFTTYIPNMYKLKIYNNPFDDVIDPQLIEHLLHINLPKLQFINNYKCENLNFPQIYFPCAFEELKLLEKKNIEQAKYIHISHNFTVALNILKRARNVQEFCATCCLLPTFPSIKPLKHLIKLNLGNNFISVLDNFTQDNFPTLKYLDLTNNLITNLESMGTFYTLQEFYCGNNKIRNIAQIENIKTWQTLHVIDFCNNPISTDELYKKFIIFHLSNIEYISGEYVRNSDISEARCIFGNKFDKHMLNAIYATDHLTNITQLSLVDCSLSKVDLSAEFLPLLESLDLSKNRITYLWGLHSFKYLRTLCLSYNCLETFNGNNYEKNNYTFPKLYTLFLDHNCIKSVMSITKQKLPVIKHLFLNNNYLQNINEITHCSTLEYLTLDYNAIELLNVEDFIENNNLKFLSLEYNKIKSLEFTKSLKKLQKLYVAHNCLTNKIEIQYLLLLKNLEEITFEGNPFCNEINENKIIFQDFGIKDATI</sequence>
<dbReference type="GO" id="GO:0050804">
    <property type="term" value="P:modulation of chemical synaptic transmission"/>
    <property type="evidence" value="ECO:0007669"/>
    <property type="project" value="UniProtKB-ARBA"/>
</dbReference>
<dbReference type="GO" id="GO:0099536">
    <property type="term" value="P:synaptic signaling"/>
    <property type="evidence" value="ECO:0007669"/>
    <property type="project" value="TreeGrafter"/>
</dbReference>
<dbReference type="InterPro" id="IPR001611">
    <property type="entry name" value="Leu-rich_rpt"/>
</dbReference>
<feature type="compositionally biased region" description="Low complexity" evidence="8">
    <location>
        <begin position="586"/>
        <end position="600"/>
    </location>
</feature>
<dbReference type="PROSITE" id="PS50135">
    <property type="entry name" value="ZF_ZZ_2"/>
    <property type="match status" value="1"/>
</dbReference>
<feature type="region of interest" description="Disordered" evidence="8">
    <location>
        <begin position="471"/>
        <end position="493"/>
    </location>
</feature>
<evidence type="ECO:0000313" key="10">
    <source>
        <dbReference type="EMBL" id="PBC33788.1"/>
    </source>
</evidence>
<keyword evidence="2" id="KW-0479">Metal-binding</keyword>
<dbReference type="PROSITE" id="PS51450">
    <property type="entry name" value="LRR"/>
    <property type="match status" value="8"/>
</dbReference>
<dbReference type="SMART" id="SM00369">
    <property type="entry name" value="LRR_TYP"/>
    <property type="match status" value="6"/>
</dbReference>
<dbReference type="Pfam" id="PF00569">
    <property type="entry name" value="ZZ"/>
    <property type="match status" value="1"/>
</dbReference>
<dbReference type="InterPro" id="IPR003591">
    <property type="entry name" value="Leu-rich_rpt_typical-subtyp"/>
</dbReference>
<dbReference type="InterPro" id="IPR011992">
    <property type="entry name" value="EF-hand-dom_pair"/>
</dbReference>
<dbReference type="GO" id="GO:0046716">
    <property type="term" value="P:muscle cell cellular homeostasis"/>
    <property type="evidence" value="ECO:0007669"/>
    <property type="project" value="UniProtKB-ARBA"/>
</dbReference>
<evidence type="ECO:0000256" key="8">
    <source>
        <dbReference type="SAM" id="MobiDB-lite"/>
    </source>
</evidence>
<dbReference type="GO" id="GO:0016010">
    <property type="term" value="C:dystrophin-associated glycoprotein complex"/>
    <property type="evidence" value="ECO:0007669"/>
    <property type="project" value="UniProtKB-ARBA"/>
</dbReference>
<dbReference type="CDD" id="cd02334">
    <property type="entry name" value="ZZ_dystrophin"/>
    <property type="match status" value="1"/>
</dbReference>
<accession>A0A2A3EPY3</accession>
<feature type="compositionally biased region" description="Low complexity" evidence="8">
    <location>
        <begin position="620"/>
        <end position="646"/>
    </location>
</feature>
<protein>
    <submittedName>
        <fullName evidence="10">Dystrobrevin beta</fullName>
    </submittedName>
</protein>
<dbReference type="SUPFAM" id="SSF47473">
    <property type="entry name" value="EF-hand"/>
    <property type="match status" value="2"/>
</dbReference>
<feature type="domain" description="ZZ-type" evidence="9">
    <location>
        <begin position="316"/>
        <end position="372"/>
    </location>
</feature>
<dbReference type="GO" id="GO:0008270">
    <property type="term" value="F:zinc ion binding"/>
    <property type="evidence" value="ECO:0007669"/>
    <property type="project" value="UniProtKB-KW"/>
</dbReference>
<evidence type="ECO:0000256" key="7">
    <source>
        <dbReference type="SAM" id="Coils"/>
    </source>
</evidence>
<dbReference type="SUPFAM" id="SSF52075">
    <property type="entry name" value="Outer arm dynein light chain 1"/>
    <property type="match status" value="2"/>
</dbReference>
<dbReference type="OrthoDB" id="6019271at2759"/>
<dbReference type="GO" id="GO:0045202">
    <property type="term" value="C:synapse"/>
    <property type="evidence" value="ECO:0007669"/>
    <property type="project" value="TreeGrafter"/>
</dbReference>
<dbReference type="InterPro" id="IPR043145">
    <property type="entry name" value="Znf_ZZ_sf"/>
</dbReference>
<dbReference type="SMART" id="SM00365">
    <property type="entry name" value="LRR_SD22"/>
    <property type="match status" value="10"/>
</dbReference>
<organism evidence="10 11">
    <name type="scientific">Apis cerana cerana</name>
    <name type="common">Oriental honeybee</name>
    <dbReference type="NCBI Taxonomy" id="94128"/>
    <lineage>
        <taxon>Eukaryota</taxon>
        <taxon>Metazoa</taxon>
        <taxon>Ecdysozoa</taxon>
        <taxon>Arthropoda</taxon>
        <taxon>Hexapoda</taxon>
        <taxon>Insecta</taxon>
        <taxon>Pterygota</taxon>
        <taxon>Neoptera</taxon>
        <taxon>Endopterygota</taxon>
        <taxon>Hymenoptera</taxon>
        <taxon>Apocrita</taxon>
        <taxon>Aculeata</taxon>
        <taxon>Apoidea</taxon>
        <taxon>Anthophila</taxon>
        <taxon>Apidae</taxon>
        <taxon>Apis</taxon>
    </lineage>
</organism>
<dbReference type="InterPro" id="IPR050774">
    <property type="entry name" value="KCMF1/Dystrophin"/>
</dbReference>
<dbReference type="EMBL" id="KZ288195">
    <property type="protein sequence ID" value="PBC33788.1"/>
    <property type="molecule type" value="Genomic_DNA"/>
</dbReference>
<proteinExistence type="predicted"/>
<keyword evidence="1" id="KW-0433">Leucine-rich repeat</keyword>
<dbReference type="Gene3D" id="3.80.10.10">
    <property type="entry name" value="Ribonuclease Inhibitor"/>
    <property type="match status" value="5"/>
</dbReference>
<evidence type="ECO:0000313" key="11">
    <source>
        <dbReference type="Proteomes" id="UP000242457"/>
    </source>
</evidence>
<dbReference type="InterPro" id="IPR015154">
    <property type="entry name" value="EF-hand_dom_typ2"/>
</dbReference>
<evidence type="ECO:0000259" key="9">
    <source>
        <dbReference type="PROSITE" id="PS50135"/>
    </source>
</evidence>
<dbReference type="Gene3D" id="1.10.238.10">
    <property type="entry name" value="EF-hand"/>
    <property type="match status" value="2"/>
</dbReference>
<dbReference type="Pfam" id="PF14580">
    <property type="entry name" value="LRR_9"/>
    <property type="match status" value="1"/>
</dbReference>
<dbReference type="Pfam" id="PF09069">
    <property type="entry name" value="EF-hand_3"/>
    <property type="match status" value="1"/>
</dbReference>
<dbReference type="PANTHER" id="PTHR12268">
    <property type="entry name" value="E3 UBIQUITIN-PROTEIN LIGASE KCMF1"/>
    <property type="match status" value="1"/>
</dbReference>
<reference evidence="10 11" key="1">
    <citation type="submission" date="2014-07" db="EMBL/GenBank/DDBJ databases">
        <title>Genomic and transcriptomic analysis on Apis cerana provide comprehensive insights into honey bee biology.</title>
        <authorList>
            <person name="Diao Q."/>
            <person name="Sun L."/>
            <person name="Zheng H."/>
            <person name="Zheng H."/>
            <person name="Xu S."/>
            <person name="Wang S."/>
            <person name="Zeng Z."/>
            <person name="Hu F."/>
            <person name="Su S."/>
            <person name="Wu J."/>
        </authorList>
    </citation>
    <scope>NUCLEOTIDE SEQUENCE [LARGE SCALE GENOMIC DNA]</scope>
    <source>
        <tissue evidence="10">Pupae without intestine</tissue>
    </source>
</reference>
<dbReference type="SUPFAM" id="SSF52058">
    <property type="entry name" value="L domain-like"/>
    <property type="match status" value="2"/>
</dbReference>
<evidence type="ECO:0000256" key="2">
    <source>
        <dbReference type="ARBA" id="ARBA00022723"/>
    </source>
</evidence>
<dbReference type="InterPro" id="IPR000433">
    <property type="entry name" value="Znf_ZZ"/>
</dbReference>
<evidence type="ECO:0000256" key="6">
    <source>
        <dbReference type="PROSITE-ProRule" id="PRU00228"/>
    </source>
</evidence>
<dbReference type="InterPro" id="IPR032675">
    <property type="entry name" value="LRR_dom_sf"/>
</dbReference>
<keyword evidence="5" id="KW-0862">Zinc</keyword>
<gene>
    <name evidence="10" type="ORF">APICC_09481</name>
</gene>
<name>A0A2A3EPY3_APICC</name>
<dbReference type="CDD" id="cd16244">
    <property type="entry name" value="EFh_DTN"/>
    <property type="match status" value="1"/>
</dbReference>
<feature type="coiled-coil region" evidence="7">
    <location>
        <begin position="501"/>
        <end position="572"/>
    </location>
</feature>
<keyword evidence="7" id="KW-0175">Coiled coil</keyword>
<dbReference type="PANTHER" id="PTHR12268:SF27">
    <property type="entry name" value="DYSTROBREVIN, ISOFORM F"/>
    <property type="match status" value="1"/>
</dbReference>
<dbReference type="SMART" id="SM00291">
    <property type="entry name" value="ZnF_ZZ"/>
    <property type="match status" value="1"/>
</dbReference>
<keyword evidence="4 6" id="KW-0863">Zinc-finger</keyword>
<dbReference type="STRING" id="94128.A0A2A3EPY3"/>
<feature type="region of interest" description="Disordered" evidence="8">
    <location>
        <begin position="582"/>
        <end position="652"/>
    </location>
</feature>
<evidence type="ECO:0000256" key="3">
    <source>
        <dbReference type="ARBA" id="ARBA00022737"/>
    </source>
</evidence>
<dbReference type="InterPro" id="IPR015153">
    <property type="entry name" value="EF-hand_dom_typ1"/>
</dbReference>
<keyword evidence="3" id="KW-0677">Repeat</keyword>
<feature type="region of interest" description="Disordered" evidence="8">
    <location>
        <begin position="753"/>
        <end position="785"/>
    </location>
</feature>
<dbReference type="SUPFAM" id="SSF57850">
    <property type="entry name" value="RING/U-box"/>
    <property type="match status" value="1"/>
</dbReference>
<evidence type="ECO:0000256" key="4">
    <source>
        <dbReference type="ARBA" id="ARBA00022771"/>
    </source>
</evidence>
<evidence type="ECO:0000256" key="5">
    <source>
        <dbReference type="ARBA" id="ARBA00022833"/>
    </source>
</evidence>
<dbReference type="Proteomes" id="UP000242457">
    <property type="component" value="Unassembled WGS sequence"/>
</dbReference>